<protein>
    <recommendedName>
        <fullName evidence="9">Nuclear pore complex protein Nup85</fullName>
    </recommendedName>
</protein>
<dbReference type="EMBL" id="CAKM01000252">
    <property type="protein sequence ID" value="CCJ30442.1"/>
    <property type="molecule type" value="Genomic_DNA"/>
</dbReference>
<comment type="similarity">
    <text evidence="2 9">Belongs to the nucleoporin Nup85 family.</text>
</comment>
<dbReference type="GO" id="GO:0031080">
    <property type="term" value="C:nuclear pore outer ring"/>
    <property type="evidence" value="ECO:0007669"/>
    <property type="project" value="TreeGrafter"/>
</dbReference>
<comment type="function">
    <text evidence="9">Functions as a component of the nuclear pore complex (NPC).</text>
</comment>
<dbReference type="PANTHER" id="PTHR13373">
    <property type="entry name" value="FROUNT PROTEIN-RELATED"/>
    <property type="match status" value="1"/>
</dbReference>
<dbReference type="GO" id="GO:0017056">
    <property type="term" value="F:structural constituent of nuclear pore"/>
    <property type="evidence" value="ECO:0007669"/>
    <property type="project" value="TreeGrafter"/>
</dbReference>
<evidence type="ECO:0000256" key="3">
    <source>
        <dbReference type="ARBA" id="ARBA00022448"/>
    </source>
</evidence>
<dbReference type="AlphaFoldDB" id="L0PE07"/>
<keyword evidence="3 9" id="KW-0813">Transport</keyword>
<evidence type="ECO:0000313" key="11">
    <source>
        <dbReference type="Proteomes" id="UP000010422"/>
    </source>
</evidence>
<dbReference type="FunCoup" id="L0PE07">
    <property type="interactions" value="78"/>
</dbReference>
<organism evidence="11">
    <name type="scientific">Pneumocystis jirovecii</name>
    <name type="common">Human pneumocystis pneumonia agent</name>
    <dbReference type="NCBI Taxonomy" id="42068"/>
    <lineage>
        <taxon>Eukaryota</taxon>
        <taxon>Fungi</taxon>
        <taxon>Dikarya</taxon>
        <taxon>Ascomycota</taxon>
        <taxon>Taphrinomycotina</taxon>
        <taxon>Pneumocystomycetes</taxon>
        <taxon>Pneumocystaceae</taxon>
        <taxon>Pneumocystis</taxon>
    </lineage>
</organism>
<dbReference type="GO" id="GO:0006406">
    <property type="term" value="P:mRNA export from nucleus"/>
    <property type="evidence" value="ECO:0007669"/>
    <property type="project" value="TreeGrafter"/>
</dbReference>
<dbReference type="VEuPathDB" id="FungiDB:PNEJI1_001332"/>
<comment type="caution">
    <text evidence="10">The sequence shown here is derived from an EMBL/GenBank/DDBJ whole genome shotgun (WGS) entry which is preliminary data.</text>
</comment>
<evidence type="ECO:0000256" key="9">
    <source>
        <dbReference type="RuleBase" id="RU365073"/>
    </source>
</evidence>
<keyword evidence="4 9" id="KW-0509">mRNA transport</keyword>
<proteinExistence type="inferred from homology"/>
<evidence type="ECO:0000256" key="2">
    <source>
        <dbReference type="ARBA" id="ARBA00005573"/>
    </source>
</evidence>
<sequence>MIQDDDVDQDVLITLIDSYTLLHCVEMLYLKEDDKSYSETIMEWVNRSDPQPLQEDGLAIMASRVPCLHPGFWSYVHKAALRGLFKQVISCLQQSGIESIEPRVSEVIDITIDILETFPSHKVPFKNEDILKWRHWRGKVISSIRTLRLNSLEISSAFRYLFEIISGDRDAIFRESDTWQECLGALILLNDPLNCRTIKDIHKIYNSVINGEDSFTVDETLPIESACAALFSGNIPKAMIQAVQIQNGLAAHVADLLLKSGILEEFQTNEYPLSLRDYLVLSYADQLITNPGTWEIALAYWKTVQEIGIERIKAIWAKELERKKQLGSAVLLYDRVNNVHQIDQINWFLFETSLIQGYPADVDKLMENFLTSPYSSSSRNIASLLAPYATLNIFYQLKIKGKRCAAAHYLASLIKAVDIPKKYMLLLLAEMLSFLDDSLPRAFTMRDIFDCTAAIEEFQSLAFKDDYIQLFEKARYAESHIEKSETLKISENWRTKIKKEMNEKN</sequence>
<reference evidence="10 11" key="1">
    <citation type="journal article" date="2012" name="MBio">
        <title>De novo assembly of the Pneumocystis jirovecii genome from a single bronchoalveolar lavage fluid specimen from a patient.</title>
        <authorList>
            <person name="Cisse O.H."/>
            <person name="Pagni M."/>
            <person name="Hauser P.M."/>
        </authorList>
    </citation>
    <scope>NUCLEOTIDE SEQUENCE [LARGE SCALE GENOMIC DNA]</scope>
    <source>
        <strain evidence="10 11">SE8</strain>
    </source>
</reference>
<accession>L0PE07</accession>
<comment type="subunit">
    <text evidence="9">Component of the nuclear pore complex (NPC).</text>
</comment>
<keyword evidence="6 9" id="KW-0811">Translocation</keyword>
<evidence type="ECO:0000256" key="6">
    <source>
        <dbReference type="ARBA" id="ARBA00023010"/>
    </source>
</evidence>
<evidence type="ECO:0000256" key="8">
    <source>
        <dbReference type="ARBA" id="ARBA00023242"/>
    </source>
</evidence>
<dbReference type="PANTHER" id="PTHR13373:SF21">
    <property type="entry name" value="NUCLEAR PORE COMPLEX PROTEIN NUP85"/>
    <property type="match status" value="1"/>
</dbReference>
<name>L0PE07_PNEJI</name>
<feature type="non-terminal residue" evidence="10">
    <location>
        <position position="505"/>
    </location>
</feature>
<keyword evidence="5 9" id="KW-0653">Protein transport</keyword>
<gene>
    <name evidence="10" type="ORF">PNEJI1_001332</name>
</gene>
<dbReference type="GO" id="GO:0006606">
    <property type="term" value="P:protein import into nucleus"/>
    <property type="evidence" value="ECO:0007669"/>
    <property type="project" value="TreeGrafter"/>
</dbReference>
<dbReference type="STRING" id="1209962.L0PE07"/>
<keyword evidence="8 9" id="KW-0539">Nucleus</keyword>
<dbReference type="InterPro" id="IPR011502">
    <property type="entry name" value="Nucleoporin_Nup85"/>
</dbReference>
<keyword evidence="7 9" id="KW-0906">Nuclear pore complex</keyword>
<evidence type="ECO:0000256" key="4">
    <source>
        <dbReference type="ARBA" id="ARBA00022816"/>
    </source>
</evidence>
<evidence type="ECO:0000256" key="1">
    <source>
        <dbReference type="ARBA" id="ARBA00004567"/>
    </source>
</evidence>
<keyword evidence="9" id="KW-0472">Membrane</keyword>
<evidence type="ECO:0000313" key="10">
    <source>
        <dbReference type="EMBL" id="CCJ30442.1"/>
    </source>
</evidence>
<dbReference type="GO" id="GO:0045893">
    <property type="term" value="P:positive regulation of DNA-templated transcription"/>
    <property type="evidence" value="ECO:0007669"/>
    <property type="project" value="TreeGrafter"/>
</dbReference>
<dbReference type="Proteomes" id="UP000010422">
    <property type="component" value="Unassembled WGS sequence"/>
</dbReference>
<comment type="subcellular location">
    <subcellularLocation>
        <location evidence="1 9">Nucleus</location>
        <location evidence="1 9">Nuclear pore complex</location>
    </subcellularLocation>
</comment>
<evidence type="ECO:0000256" key="7">
    <source>
        <dbReference type="ARBA" id="ARBA00023132"/>
    </source>
</evidence>
<dbReference type="InParanoid" id="L0PE07"/>
<dbReference type="GO" id="GO:0031965">
    <property type="term" value="C:nuclear membrane"/>
    <property type="evidence" value="ECO:0007669"/>
    <property type="project" value="UniProtKB-UniRule"/>
</dbReference>
<evidence type="ECO:0000256" key="5">
    <source>
        <dbReference type="ARBA" id="ARBA00022927"/>
    </source>
</evidence>
<dbReference type="Pfam" id="PF07575">
    <property type="entry name" value="Nucleopor_Nup85"/>
    <property type="match status" value="1"/>
</dbReference>